<dbReference type="Pfam" id="PF00989">
    <property type="entry name" value="PAS"/>
    <property type="match status" value="1"/>
</dbReference>
<dbReference type="SMART" id="SM00086">
    <property type="entry name" value="PAC"/>
    <property type="match status" value="2"/>
</dbReference>
<accession>A0ABD5SB24</accession>
<dbReference type="Pfam" id="PF13426">
    <property type="entry name" value="PAS_9"/>
    <property type="match status" value="1"/>
</dbReference>
<evidence type="ECO:0000313" key="5">
    <source>
        <dbReference type="EMBL" id="MFC6753800.1"/>
    </source>
</evidence>
<comment type="caution">
    <text evidence="5">The sequence shown here is derived from an EMBL/GenBank/DDBJ whole genome shotgun (WGS) entry which is preliminary data.</text>
</comment>
<evidence type="ECO:0000313" key="6">
    <source>
        <dbReference type="Proteomes" id="UP001596442"/>
    </source>
</evidence>
<dbReference type="InterPro" id="IPR035965">
    <property type="entry name" value="PAS-like_dom_sf"/>
</dbReference>
<dbReference type="Proteomes" id="UP001596442">
    <property type="component" value="Unassembled WGS sequence"/>
</dbReference>
<dbReference type="SMART" id="SM00387">
    <property type="entry name" value="HATPase_c"/>
    <property type="match status" value="1"/>
</dbReference>
<dbReference type="NCBIfam" id="TIGR00229">
    <property type="entry name" value="sensory_box"/>
    <property type="match status" value="4"/>
</dbReference>
<name>A0ABD5SB24_9EURY</name>
<dbReference type="Pfam" id="PF02518">
    <property type="entry name" value="HATPase_c"/>
    <property type="match status" value="1"/>
</dbReference>
<feature type="domain" description="PAC" evidence="4">
    <location>
        <begin position="200"/>
        <end position="254"/>
    </location>
</feature>
<feature type="domain" description="PAC" evidence="4">
    <location>
        <begin position="324"/>
        <end position="377"/>
    </location>
</feature>
<sequence>MWHIRPRTTSRLRRRTGCSDPVISIDDDGVVAYASPAVETTLGYAPEELVGRPIGQLLPDDDGPRVRSLRGRLEEVSCLTHLDDLVFPITRADGSRMRFSVRFHEHRIDGAVVYTGVFRDGVVDGEPRALETFRNLVEHAGHAIYVTDTDGTIEYVNPAFSEHTGYDAEEAIGRTPAILNSGEMPEAYFSSLWETISDGEVWEEEIIDRRKNGEQYHAHQTIAPVLDDEGEVSRYVAIQTDVTERKATEGRLKQYRDIVEQLDDPILLQNLDGEFELLNEAVSEFAGIPREDLYGTDEFAFMGPETAAFIEARRQEVLETEDPVAYETSPTFERSGREATFSTRRYPYYDADGEFVGTFAICRDVSEMKARETELEQFERAVDGATDLIAAVDRDGRFLFANRRYRSYHGIDAEDVNGLSLAEVIDEEQFPEVKRNVNRALRGRSVEYRTTRTHPERGTRTFDVRYYPLDAGNDEGVGGVVGVLRDVTDSENRARQLRVVDRVLQHNLRNALTVIRGRAEQIAESGGRAEVESDGDGSDHATGSTAPESAADAIVSRANELLTTSEKAHHITEVLSDPPDTGPVEIVTMAERLAEAMGSEFPAARVSTALPDEEVVVSATDWIDRAIAELIRNAVIHHDGDEPAVEVAVAVHDGSVEVRITDDGPGLTGMDRDVLETGQAVDALYHGSGLGLWMVYWVLQQSGGSATVRDAEPRGSVVSVTLPRRDGGEP</sequence>
<dbReference type="InterPro" id="IPR013767">
    <property type="entry name" value="PAS_fold"/>
</dbReference>
<reference evidence="5 6" key="1">
    <citation type="journal article" date="2019" name="Int. J. Syst. Evol. Microbiol.">
        <title>The Global Catalogue of Microorganisms (GCM) 10K type strain sequencing project: providing services to taxonomists for standard genome sequencing and annotation.</title>
        <authorList>
            <consortium name="The Broad Institute Genomics Platform"/>
            <consortium name="The Broad Institute Genome Sequencing Center for Infectious Disease"/>
            <person name="Wu L."/>
            <person name="Ma J."/>
        </authorList>
    </citation>
    <scope>NUCLEOTIDE SEQUENCE [LARGE SCALE GENOMIC DNA]</scope>
    <source>
        <strain evidence="5 6">CGMCC 1.3239</strain>
    </source>
</reference>
<dbReference type="AlphaFoldDB" id="A0ABD5SB24"/>
<dbReference type="Gene3D" id="3.30.565.10">
    <property type="entry name" value="Histidine kinase-like ATPase, C-terminal domain"/>
    <property type="match status" value="1"/>
</dbReference>
<dbReference type="SUPFAM" id="SSF55874">
    <property type="entry name" value="ATPase domain of HSP90 chaperone/DNA topoisomerase II/histidine kinase"/>
    <property type="match status" value="1"/>
</dbReference>
<dbReference type="InterPro" id="IPR036890">
    <property type="entry name" value="HATPase_C_sf"/>
</dbReference>
<feature type="region of interest" description="Disordered" evidence="1">
    <location>
        <begin position="524"/>
        <end position="550"/>
    </location>
</feature>
<dbReference type="Pfam" id="PF08448">
    <property type="entry name" value="PAS_4"/>
    <property type="match status" value="2"/>
</dbReference>
<dbReference type="EMBL" id="JBHSWW010000144">
    <property type="protein sequence ID" value="MFC6753800.1"/>
    <property type="molecule type" value="Genomic_DNA"/>
</dbReference>
<dbReference type="InterPro" id="IPR000700">
    <property type="entry name" value="PAS-assoc_C"/>
</dbReference>
<dbReference type="InterPro" id="IPR000014">
    <property type="entry name" value="PAS"/>
</dbReference>
<dbReference type="PANTHER" id="PTHR44757">
    <property type="entry name" value="DIGUANYLATE CYCLASE DGCP"/>
    <property type="match status" value="1"/>
</dbReference>
<dbReference type="InterPro" id="IPR005467">
    <property type="entry name" value="His_kinase_dom"/>
</dbReference>
<evidence type="ECO:0000259" key="4">
    <source>
        <dbReference type="PROSITE" id="PS50113"/>
    </source>
</evidence>
<dbReference type="RefSeq" id="WP_379781738.1">
    <property type="nucleotide sequence ID" value="NZ_JBHSWW010000144.1"/>
</dbReference>
<dbReference type="CDD" id="cd00130">
    <property type="entry name" value="PAS"/>
    <property type="match status" value="4"/>
</dbReference>
<gene>
    <name evidence="5" type="ORF">ACFQEU_10050</name>
</gene>
<dbReference type="PROSITE" id="PS50112">
    <property type="entry name" value="PAS"/>
    <property type="match status" value="4"/>
</dbReference>
<dbReference type="InterPro" id="IPR003594">
    <property type="entry name" value="HATPase_dom"/>
</dbReference>
<dbReference type="InterPro" id="IPR004358">
    <property type="entry name" value="Sig_transdc_His_kin-like_C"/>
</dbReference>
<organism evidence="5 6">
    <name type="scientific">Halorubrum tibetense</name>
    <dbReference type="NCBI Taxonomy" id="175631"/>
    <lineage>
        <taxon>Archaea</taxon>
        <taxon>Methanobacteriati</taxon>
        <taxon>Methanobacteriota</taxon>
        <taxon>Stenosarchaea group</taxon>
        <taxon>Halobacteria</taxon>
        <taxon>Halobacteriales</taxon>
        <taxon>Haloferacaceae</taxon>
        <taxon>Halorubrum</taxon>
    </lineage>
</organism>
<dbReference type="SUPFAM" id="SSF55785">
    <property type="entry name" value="PYP-like sensor domain (PAS domain)"/>
    <property type="match status" value="4"/>
</dbReference>
<dbReference type="InterPro" id="IPR052155">
    <property type="entry name" value="Biofilm_reg_signaling"/>
</dbReference>
<keyword evidence="6" id="KW-1185">Reference proteome</keyword>
<dbReference type="Gene3D" id="3.30.450.20">
    <property type="entry name" value="PAS domain"/>
    <property type="match status" value="4"/>
</dbReference>
<dbReference type="PROSITE" id="PS50109">
    <property type="entry name" value="HIS_KIN"/>
    <property type="match status" value="1"/>
</dbReference>
<evidence type="ECO:0000259" key="3">
    <source>
        <dbReference type="PROSITE" id="PS50112"/>
    </source>
</evidence>
<feature type="domain" description="PAS" evidence="3">
    <location>
        <begin position="374"/>
        <end position="444"/>
    </location>
</feature>
<feature type="domain" description="PAS" evidence="3">
    <location>
        <begin position="19"/>
        <end position="76"/>
    </location>
</feature>
<dbReference type="SMART" id="SM00091">
    <property type="entry name" value="PAS"/>
    <property type="match status" value="4"/>
</dbReference>
<dbReference type="PANTHER" id="PTHR44757:SF2">
    <property type="entry name" value="BIOFILM ARCHITECTURE MAINTENANCE PROTEIN MBAA"/>
    <property type="match status" value="1"/>
</dbReference>
<feature type="domain" description="PAS" evidence="3">
    <location>
        <begin position="251"/>
        <end position="321"/>
    </location>
</feature>
<evidence type="ECO:0000259" key="2">
    <source>
        <dbReference type="PROSITE" id="PS50109"/>
    </source>
</evidence>
<protein>
    <submittedName>
        <fullName evidence="5">PAS domain S-box protein</fullName>
    </submittedName>
</protein>
<dbReference type="PROSITE" id="PS50113">
    <property type="entry name" value="PAC"/>
    <property type="match status" value="2"/>
</dbReference>
<evidence type="ECO:0000256" key="1">
    <source>
        <dbReference type="SAM" id="MobiDB-lite"/>
    </source>
</evidence>
<dbReference type="InterPro" id="IPR001610">
    <property type="entry name" value="PAC"/>
</dbReference>
<dbReference type="InterPro" id="IPR013656">
    <property type="entry name" value="PAS_4"/>
</dbReference>
<feature type="domain" description="Histidine kinase" evidence="2">
    <location>
        <begin position="503"/>
        <end position="726"/>
    </location>
</feature>
<proteinExistence type="predicted"/>
<dbReference type="PRINTS" id="PR00344">
    <property type="entry name" value="BCTRLSENSOR"/>
</dbReference>
<feature type="domain" description="PAS" evidence="3">
    <location>
        <begin position="129"/>
        <end position="175"/>
    </location>
</feature>